<organism evidence="5 6">
    <name type="scientific">Salix dunnii</name>
    <dbReference type="NCBI Taxonomy" id="1413687"/>
    <lineage>
        <taxon>Eukaryota</taxon>
        <taxon>Viridiplantae</taxon>
        <taxon>Streptophyta</taxon>
        <taxon>Embryophyta</taxon>
        <taxon>Tracheophyta</taxon>
        <taxon>Spermatophyta</taxon>
        <taxon>Magnoliopsida</taxon>
        <taxon>eudicotyledons</taxon>
        <taxon>Gunneridae</taxon>
        <taxon>Pentapetalae</taxon>
        <taxon>rosids</taxon>
        <taxon>fabids</taxon>
        <taxon>Malpighiales</taxon>
        <taxon>Salicaceae</taxon>
        <taxon>Saliceae</taxon>
        <taxon>Salix</taxon>
    </lineage>
</organism>
<accession>A0A835N2J8</accession>
<keyword evidence="1" id="KW-0732">Signal</keyword>
<comment type="caution">
    <text evidence="5">The sequence shown here is derived from an EMBL/GenBank/DDBJ whole genome shotgun (WGS) entry which is preliminary data.</text>
</comment>
<dbReference type="InterPro" id="IPR036426">
    <property type="entry name" value="Bulb-type_lectin_dom_sf"/>
</dbReference>
<reference evidence="5 6" key="1">
    <citation type="submission" date="2020-10" db="EMBL/GenBank/DDBJ databases">
        <title>Plant Genome Project.</title>
        <authorList>
            <person name="Zhang R.-G."/>
        </authorList>
    </citation>
    <scope>NUCLEOTIDE SEQUENCE [LARGE SCALE GENOMIC DNA]</scope>
    <source>
        <strain evidence="5">FAFU-HL-1</strain>
        <tissue evidence="5">Leaf</tissue>
    </source>
</reference>
<dbReference type="Pfam" id="PF01453">
    <property type="entry name" value="B_lectin"/>
    <property type="match status" value="1"/>
</dbReference>
<keyword evidence="3" id="KW-0325">Glycoprotein</keyword>
<evidence type="ECO:0000256" key="1">
    <source>
        <dbReference type="ARBA" id="ARBA00022729"/>
    </source>
</evidence>
<evidence type="ECO:0000256" key="3">
    <source>
        <dbReference type="ARBA" id="ARBA00023180"/>
    </source>
</evidence>
<dbReference type="PANTHER" id="PTHR32444">
    <property type="entry name" value="BULB-TYPE LECTIN DOMAIN-CONTAINING PROTEIN"/>
    <property type="match status" value="1"/>
</dbReference>
<evidence type="ECO:0000259" key="4">
    <source>
        <dbReference type="Pfam" id="PF01453"/>
    </source>
</evidence>
<dbReference type="EMBL" id="JADGMS010000004">
    <property type="protein sequence ID" value="KAF9683451.1"/>
    <property type="molecule type" value="Genomic_DNA"/>
</dbReference>
<feature type="domain" description="Bulb-type lectin" evidence="4">
    <location>
        <begin position="21"/>
        <end position="59"/>
    </location>
</feature>
<sequence length="107" mass="11957">MDFNKITPDLYAYSVLGILSSNPGAAQFLDFGNLVLVQNESKRFVWKIFDYPTDTMLGNQVGRRVIRLDRFLTSGSSGSGDYTCMHNPTGSPHVFLYKGSVRPVTFL</sequence>
<keyword evidence="6" id="KW-1185">Reference proteome</keyword>
<gene>
    <name evidence="5" type="ORF">SADUNF_Sadunf04G0015000</name>
</gene>
<name>A0A835N2J8_9ROSI</name>
<dbReference type="AlphaFoldDB" id="A0A835N2J8"/>
<evidence type="ECO:0000256" key="2">
    <source>
        <dbReference type="ARBA" id="ARBA00023157"/>
    </source>
</evidence>
<evidence type="ECO:0000313" key="5">
    <source>
        <dbReference type="EMBL" id="KAF9683451.1"/>
    </source>
</evidence>
<keyword evidence="2" id="KW-1015">Disulfide bond</keyword>
<dbReference type="SUPFAM" id="SSF51110">
    <property type="entry name" value="alpha-D-mannose-specific plant lectins"/>
    <property type="match status" value="1"/>
</dbReference>
<dbReference type="PANTHER" id="PTHR32444:SF130">
    <property type="entry name" value="RECEPTOR-LIKE SERINE_THREONINE-PROTEIN KINASE"/>
    <property type="match status" value="1"/>
</dbReference>
<dbReference type="InterPro" id="IPR001480">
    <property type="entry name" value="Bulb-type_lectin_dom"/>
</dbReference>
<protein>
    <recommendedName>
        <fullName evidence="4">Bulb-type lectin domain-containing protein</fullName>
    </recommendedName>
</protein>
<evidence type="ECO:0000313" key="6">
    <source>
        <dbReference type="Proteomes" id="UP000657918"/>
    </source>
</evidence>
<dbReference type="Proteomes" id="UP000657918">
    <property type="component" value="Chromosome 4"/>
</dbReference>
<proteinExistence type="predicted"/>